<feature type="chain" id="PRO_5004223896" description="POTRA domain-containing protein" evidence="5">
    <location>
        <begin position="21"/>
        <end position="741"/>
    </location>
</feature>
<proteinExistence type="predicted"/>
<protein>
    <recommendedName>
        <fullName evidence="6">POTRA domain-containing protein</fullName>
    </recommendedName>
</protein>
<evidence type="ECO:0000256" key="4">
    <source>
        <dbReference type="ARBA" id="ARBA00023136"/>
    </source>
</evidence>
<dbReference type="InterPro" id="IPR010827">
    <property type="entry name" value="BamA/TamA_POTRA"/>
</dbReference>
<dbReference type="InterPro" id="IPR039910">
    <property type="entry name" value="D15-like"/>
</dbReference>
<dbReference type="OrthoDB" id="9814535at2"/>
<dbReference type="eggNOG" id="COG4775">
    <property type="taxonomic scope" value="Bacteria"/>
</dbReference>
<dbReference type="HOGENOM" id="CLU_010929_0_0_10"/>
<dbReference type="InterPro" id="IPR000184">
    <property type="entry name" value="Bac_surfAg_D15"/>
</dbReference>
<dbReference type="AlphaFoldDB" id="Q3AU71"/>
<dbReference type="GO" id="GO:0019867">
    <property type="term" value="C:outer membrane"/>
    <property type="evidence" value="ECO:0007669"/>
    <property type="project" value="InterPro"/>
</dbReference>
<dbReference type="Gene3D" id="2.40.160.50">
    <property type="entry name" value="membrane protein fhac: a member of the omp85/tpsb transporter family"/>
    <property type="match status" value="1"/>
</dbReference>
<name>Q3AU71_CHLCH</name>
<dbReference type="PROSITE" id="PS51779">
    <property type="entry name" value="POTRA"/>
    <property type="match status" value="1"/>
</dbReference>
<keyword evidence="5" id="KW-0732">Signal</keyword>
<dbReference type="KEGG" id="cch:Cag_0176"/>
<dbReference type="STRING" id="340177.Cag_0176"/>
<dbReference type="Pfam" id="PF01103">
    <property type="entry name" value="Omp85"/>
    <property type="match status" value="1"/>
</dbReference>
<evidence type="ECO:0000256" key="2">
    <source>
        <dbReference type="ARBA" id="ARBA00022452"/>
    </source>
</evidence>
<feature type="domain" description="POTRA" evidence="6">
    <location>
        <begin position="40"/>
        <end position="131"/>
    </location>
</feature>
<dbReference type="EMBL" id="CP000108">
    <property type="protein sequence ID" value="ABB27454.1"/>
    <property type="molecule type" value="Genomic_DNA"/>
</dbReference>
<evidence type="ECO:0000256" key="5">
    <source>
        <dbReference type="SAM" id="SignalP"/>
    </source>
</evidence>
<dbReference type="Pfam" id="PF07244">
    <property type="entry name" value="POTRA"/>
    <property type="match status" value="1"/>
</dbReference>
<evidence type="ECO:0000256" key="1">
    <source>
        <dbReference type="ARBA" id="ARBA00004370"/>
    </source>
</evidence>
<dbReference type="InterPro" id="IPR034746">
    <property type="entry name" value="POTRA"/>
</dbReference>
<dbReference type="Gene3D" id="3.10.20.310">
    <property type="entry name" value="membrane protein fhac"/>
    <property type="match status" value="1"/>
</dbReference>
<accession>Q3AU71</accession>
<gene>
    <name evidence="7" type="ordered locus">Cag_0176</name>
</gene>
<reference evidence="7" key="1">
    <citation type="submission" date="2005-08" db="EMBL/GenBank/DDBJ databases">
        <title>Complete sequence of Chlorobium chlorochromatii CaD3.</title>
        <authorList>
            <person name="Copeland A."/>
            <person name="Lucas S."/>
            <person name="Lapidus A."/>
            <person name="Barry K."/>
            <person name="Detter J.C."/>
            <person name="Glavina T."/>
            <person name="Hammon N."/>
            <person name="Israni S."/>
            <person name="Pitluck S."/>
            <person name="Bryant D."/>
            <person name="Schmutz J."/>
            <person name="Larimer F."/>
            <person name="Land M."/>
            <person name="Kyrpides N."/>
            <person name="Ivanova N."/>
            <person name="Richardson P."/>
        </authorList>
    </citation>
    <scope>NUCLEOTIDE SEQUENCE [LARGE SCALE GENOMIC DNA]</scope>
    <source>
        <strain evidence="7">CaD3</strain>
    </source>
</reference>
<dbReference type="PANTHER" id="PTHR12815:SF18">
    <property type="entry name" value="SORTING AND ASSEMBLY MACHINERY COMPONENT 50 HOMOLOG"/>
    <property type="match status" value="1"/>
</dbReference>
<evidence type="ECO:0000313" key="7">
    <source>
        <dbReference type="EMBL" id="ABB27454.1"/>
    </source>
</evidence>
<keyword evidence="4" id="KW-0472">Membrane</keyword>
<feature type="signal peptide" evidence="5">
    <location>
        <begin position="1"/>
        <end position="20"/>
    </location>
</feature>
<keyword evidence="3" id="KW-0812">Transmembrane</keyword>
<comment type="subcellular location">
    <subcellularLocation>
        <location evidence="1">Membrane</location>
    </subcellularLocation>
</comment>
<organism evidence="7">
    <name type="scientific">Chlorobium chlorochromatii (strain CaD3)</name>
    <dbReference type="NCBI Taxonomy" id="340177"/>
    <lineage>
        <taxon>Bacteria</taxon>
        <taxon>Pseudomonadati</taxon>
        <taxon>Chlorobiota</taxon>
        <taxon>Chlorobiia</taxon>
        <taxon>Chlorobiales</taxon>
        <taxon>Chlorobiaceae</taxon>
        <taxon>Chlorobium/Pelodictyon group</taxon>
        <taxon>Chlorobium</taxon>
    </lineage>
</organism>
<evidence type="ECO:0000256" key="3">
    <source>
        <dbReference type="ARBA" id="ARBA00022692"/>
    </source>
</evidence>
<evidence type="ECO:0000259" key="6">
    <source>
        <dbReference type="PROSITE" id="PS51779"/>
    </source>
</evidence>
<keyword evidence="2" id="KW-1134">Transmembrane beta strand</keyword>
<dbReference type="PANTHER" id="PTHR12815">
    <property type="entry name" value="SORTING AND ASSEMBLY MACHINERY SAMM50 PROTEIN FAMILY MEMBER"/>
    <property type="match status" value="1"/>
</dbReference>
<sequence length="741" mass="83610">MKKVWRTIALFLFCASPLHGEEVATVPTPPSIQKATQPHPYVNTIRISGNKAISEEELRLIISTRAHKSFFGSGLFGGAKKAFNAEEFERDIFLIKKLYTYKGYFAAEVDTTITRLSKGKKVNLAIRIKEHQPARIDTLRYFGLEKVPERLEKKFLAESRLQVGKIFSVEQLIEERDRSLNFFREQGYTFFHEDSIRVKVDTVGTHAGIAMNFHLPERLQYAPIHAVVQNSRRNEKKPREQTFQLEGIHGKVIGRQRINPELITTAVAFRQGQYTSQSKEQRTLQNLGATNVFSSLSITPDSVRSGLLYTTISLEAAPKHELAPKILVDNRYGPLFFGGSMAYENKNLLGRGEQLRLSANYGTQIEKKSSLLSNLAPSEYDAFNPYDFSVKSTLVRPVSKQNGNYYSTTIEYATTKQPVLLSNRNALIRATYNAKLGSTSRLNFDFFDVEWVQKDSLRGFKPLFQKELATNIGIDPTNDAAINAGIDSLVSTHFNQTFRLRYQSKSKPRSETQIGRTLWNTDLLLEESGSLAWLVDRYLDTSRRNGFTSNDPQIFGTAYSQYLKLESGVSFVNLSTTNSQFAGRIRAGWMAPYGKATATPEERRFYAGGANDLRGWIFGTLGPGKNRSEATANFGANIKLTTSLEYRLKFFRFLNQPSGITFFTDAGNIWDNDGTYGFNSKSLFRDMAWDAGAGLRLGSPIGPLRFDIAYRLHDPTQAHPWQLKHLNGSDYTFTFGIGEAF</sequence>